<dbReference type="EMBL" id="QUSW01000006">
    <property type="protein sequence ID" value="RQP22791.1"/>
    <property type="molecule type" value="Genomic_DNA"/>
</dbReference>
<feature type="domain" description="Glycine zipper 2TM" evidence="4">
    <location>
        <begin position="78"/>
        <end position="119"/>
    </location>
</feature>
<protein>
    <submittedName>
        <fullName evidence="5">Glycine zipper 2TM domain-containing protein</fullName>
    </submittedName>
</protein>
<organism evidence="5 6">
    <name type="scientific">Piscinibacter terrae</name>
    <dbReference type="NCBI Taxonomy" id="2496871"/>
    <lineage>
        <taxon>Bacteria</taxon>
        <taxon>Pseudomonadati</taxon>
        <taxon>Pseudomonadota</taxon>
        <taxon>Betaproteobacteria</taxon>
        <taxon>Burkholderiales</taxon>
        <taxon>Sphaerotilaceae</taxon>
        <taxon>Piscinibacter</taxon>
    </lineage>
</organism>
<evidence type="ECO:0000256" key="2">
    <source>
        <dbReference type="ARBA" id="ARBA00023136"/>
    </source>
</evidence>
<accession>A0A3N7HPW4</accession>
<keyword evidence="2" id="KW-0472">Membrane</keyword>
<gene>
    <name evidence="5" type="ORF">DZC73_21090</name>
</gene>
<reference evidence="5 6" key="1">
    <citation type="submission" date="2018-08" db="EMBL/GenBank/DDBJ databases">
        <authorList>
            <person name="Khan S.A."/>
            <person name="Jeon C.O."/>
            <person name="Chun B.H."/>
            <person name="Jeong S.E."/>
        </authorList>
    </citation>
    <scope>NUCLEOTIDE SEQUENCE [LARGE SCALE GENOMIC DNA]</scope>
    <source>
        <strain evidence="5 6">S-16</strain>
    </source>
</reference>
<dbReference type="InterPro" id="IPR008816">
    <property type="entry name" value="Gly_zipper_2TM_dom"/>
</dbReference>
<reference evidence="5 6" key="2">
    <citation type="submission" date="2018-12" db="EMBL/GenBank/DDBJ databases">
        <title>Rhizobacter gummiphilus sp. nov., a rubber-degrading bacterium isolated from the soil of a botanical garden in Japan.</title>
        <authorList>
            <person name="Shunsuke S.S."/>
        </authorList>
    </citation>
    <scope>NUCLEOTIDE SEQUENCE [LARGE SCALE GENOMIC DNA]</scope>
    <source>
        <strain evidence="5 6">S-16</strain>
    </source>
</reference>
<dbReference type="GO" id="GO:0019867">
    <property type="term" value="C:outer membrane"/>
    <property type="evidence" value="ECO:0007669"/>
    <property type="project" value="InterPro"/>
</dbReference>
<dbReference type="Pfam" id="PF05433">
    <property type="entry name" value="Rick_17kDa_Anti"/>
    <property type="match status" value="1"/>
</dbReference>
<sequence length="167" mass="17614">MCWLQQGVRTMTRKIITLSLLASSLALTVGCSSVPSEPNYGAVGSSPSYSTSGTYDSVQYGYVRNIQQLDTSRRSSGAGALLGAVIGGVVGNQVGAGTGRAVATAAGAVGGAVIGNKIEDRGRQPSSYYQVDVRLDNGDFRTFDYADLSGLRVGDRVRVQDNQLQRW</sequence>
<name>A0A3N7HPW4_9BURK</name>
<feature type="chain" id="PRO_5018176251" evidence="3">
    <location>
        <begin position="29"/>
        <end position="167"/>
    </location>
</feature>
<keyword evidence="3" id="KW-0732">Signal</keyword>
<dbReference type="PANTHER" id="PTHR35603">
    <property type="match status" value="1"/>
</dbReference>
<proteinExistence type="predicted"/>
<comment type="caution">
    <text evidence="5">The sequence shown here is derived from an EMBL/GenBank/DDBJ whole genome shotgun (WGS) entry which is preliminary data.</text>
</comment>
<keyword evidence="6" id="KW-1185">Reference proteome</keyword>
<evidence type="ECO:0000259" key="4">
    <source>
        <dbReference type="Pfam" id="PF05433"/>
    </source>
</evidence>
<evidence type="ECO:0000313" key="6">
    <source>
        <dbReference type="Proteomes" id="UP000267464"/>
    </source>
</evidence>
<feature type="signal peptide" evidence="3">
    <location>
        <begin position="1"/>
        <end position="28"/>
    </location>
</feature>
<dbReference type="PANTHER" id="PTHR35603:SF2">
    <property type="entry name" value="OUTER MEMBRANE LIPOPROTEIN"/>
    <property type="match status" value="1"/>
</dbReference>
<dbReference type="AlphaFoldDB" id="A0A3N7HPW4"/>
<evidence type="ECO:0000256" key="3">
    <source>
        <dbReference type="SAM" id="SignalP"/>
    </source>
</evidence>
<comment type="subcellular location">
    <subcellularLocation>
        <location evidence="1">Membrane</location>
    </subcellularLocation>
</comment>
<evidence type="ECO:0000256" key="1">
    <source>
        <dbReference type="ARBA" id="ARBA00004370"/>
    </source>
</evidence>
<evidence type="ECO:0000313" key="5">
    <source>
        <dbReference type="EMBL" id="RQP22791.1"/>
    </source>
</evidence>
<dbReference type="InterPro" id="IPR051407">
    <property type="entry name" value="Bact_OM_lipoprot/Surf_antigen"/>
</dbReference>
<dbReference type="Proteomes" id="UP000267464">
    <property type="component" value="Unassembled WGS sequence"/>
</dbReference>